<evidence type="ECO:0000259" key="9">
    <source>
        <dbReference type="SMART" id="SM01361"/>
    </source>
</evidence>
<dbReference type="InterPro" id="IPR001599">
    <property type="entry name" value="Macroglobln_a2"/>
</dbReference>
<dbReference type="PANTHER" id="PTHR11412:SF136">
    <property type="entry name" value="CD109 ANTIGEN"/>
    <property type="match status" value="1"/>
</dbReference>
<dbReference type="Gene3D" id="2.60.40.1930">
    <property type="match status" value="2"/>
</dbReference>
<evidence type="ECO:0000259" key="8">
    <source>
        <dbReference type="SMART" id="SM01360"/>
    </source>
</evidence>
<dbReference type="InterPro" id="IPR040839">
    <property type="entry name" value="MG4"/>
</dbReference>
<dbReference type="Gene3D" id="1.50.10.20">
    <property type="match status" value="1"/>
</dbReference>
<dbReference type="Pfam" id="PF17789">
    <property type="entry name" value="MG4"/>
    <property type="match status" value="1"/>
</dbReference>
<dbReference type="Gene3D" id="2.20.130.20">
    <property type="match status" value="1"/>
</dbReference>
<dbReference type="Pfam" id="PF01835">
    <property type="entry name" value="MG2"/>
    <property type="match status" value="1"/>
</dbReference>
<comment type="subcellular location">
    <subcellularLocation>
        <location evidence="1">Secreted</location>
    </subcellularLocation>
</comment>
<dbReference type="Gene3D" id="2.60.120.1540">
    <property type="match status" value="1"/>
</dbReference>
<dbReference type="Pfam" id="PF07678">
    <property type="entry name" value="TED_complement"/>
    <property type="match status" value="1"/>
</dbReference>
<dbReference type="Pfam" id="PF07703">
    <property type="entry name" value="A2M_BRD"/>
    <property type="match status" value="1"/>
</dbReference>
<dbReference type="InterPro" id="IPR011626">
    <property type="entry name" value="Alpha-macroglobulin_TED"/>
</dbReference>
<evidence type="ECO:0000256" key="2">
    <source>
        <dbReference type="ARBA" id="ARBA00022525"/>
    </source>
</evidence>
<dbReference type="InterPro" id="IPR050473">
    <property type="entry name" value="A2M/Complement_sys"/>
</dbReference>
<evidence type="ECO:0000313" key="10">
    <source>
        <dbReference type="EnsemblMetazoa" id="AALFPA23_017659.P25879"/>
    </source>
</evidence>
<name>A0ABM1ZEF7_AEDAL</name>
<dbReference type="SUPFAM" id="SSF49410">
    <property type="entry name" value="Alpha-macroglobulin receptor domain"/>
    <property type="match status" value="1"/>
</dbReference>
<accession>A0ABM1ZEF7</accession>
<dbReference type="SMART" id="SM01361">
    <property type="entry name" value="A2M_recep"/>
    <property type="match status" value="1"/>
</dbReference>
<dbReference type="SMART" id="SM01360">
    <property type="entry name" value="A2M"/>
    <property type="match status" value="1"/>
</dbReference>
<dbReference type="Pfam" id="PF07677">
    <property type="entry name" value="A2M_recep"/>
    <property type="match status" value="1"/>
</dbReference>
<evidence type="ECO:0000259" key="7">
    <source>
        <dbReference type="SMART" id="SM01359"/>
    </source>
</evidence>
<reference evidence="11" key="1">
    <citation type="journal article" date="2015" name="Proc. Natl. Acad. Sci. U.S.A.">
        <title>Genome sequence of the Asian Tiger mosquito, Aedes albopictus, reveals insights into its biology, genetics, and evolution.</title>
        <authorList>
            <person name="Chen X.G."/>
            <person name="Jiang X."/>
            <person name="Gu J."/>
            <person name="Xu M."/>
            <person name="Wu Y."/>
            <person name="Deng Y."/>
            <person name="Zhang C."/>
            <person name="Bonizzoni M."/>
            <person name="Dermauw W."/>
            <person name="Vontas J."/>
            <person name="Armbruster P."/>
            <person name="Huang X."/>
            <person name="Yang Y."/>
            <person name="Zhang H."/>
            <person name="He W."/>
            <person name="Peng H."/>
            <person name="Liu Y."/>
            <person name="Wu K."/>
            <person name="Chen J."/>
            <person name="Lirakis M."/>
            <person name="Topalis P."/>
            <person name="Van Leeuwen T."/>
            <person name="Hall A.B."/>
            <person name="Jiang X."/>
            <person name="Thorpe C."/>
            <person name="Mueller R.L."/>
            <person name="Sun C."/>
            <person name="Waterhouse R.M."/>
            <person name="Yan G."/>
            <person name="Tu Z.J."/>
            <person name="Fang X."/>
            <person name="James A.A."/>
        </authorList>
    </citation>
    <scope>NUCLEOTIDE SEQUENCE [LARGE SCALE GENOMIC DNA]</scope>
    <source>
        <strain evidence="11">Foshan</strain>
    </source>
</reference>
<evidence type="ECO:0000256" key="1">
    <source>
        <dbReference type="ARBA" id="ARBA00004613"/>
    </source>
</evidence>
<dbReference type="PANTHER" id="PTHR11412">
    <property type="entry name" value="MACROGLOBULIN / COMPLEMENT"/>
    <property type="match status" value="1"/>
</dbReference>
<keyword evidence="11" id="KW-1185">Reference proteome</keyword>
<dbReference type="SMART" id="SM01359">
    <property type="entry name" value="A2M_N_2"/>
    <property type="match status" value="1"/>
</dbReference>
<feature type="domain" description="Alpha-macroglobulin receptor-binding" evidence="9">
    <location>
        <begin position="1237"/>
        <end position="1324"/>
    </location>
</feature>
<dbReference type="GeneID" id="109416021"/>
<evidence type="ECO:0000256" key="4">
    <source>
        <dbReference type="ARBA" id="ARBA00022966"/>
    </source>
</evidence>
<organism evidence="10 11">
    <name type="scientific">Aedes albopictus</name>
    <name type="common">Asian tiger mosquito</name>
    <name type="synonym">Stegomyia albopicta</name>
    <dbReference type="NCBI Taxonomy" id="7160"/>
    <lineage>
        <taxon>Eukaryota</taxon>
        <taxon>Metazoa</taxon>
        <taxon>Ecdysozoa</taxon>
        <taxon>Arthropoda</taxon>
        <taxon>Hexapoda</taxon>
        <taxon>Insecta</taxon>
        <taxon>Pterygota</taxon>
        <taxon>Neoptera</taxon>
        <taxon>Endopterygota</taxon>
        <taxon>Diptera</taxon>
        <taxon>Nematocera</taxon>
        <taxon>Culicoidea</taxon>
        <taxon>Culicidae</taxon>
        <taxon>Culicinae</taxon>
        <taxon>Aedini</taxon>
        <taxon>Aedes</taxon>
        <taxon>Stegomyia</taxon>
    </lineage>
</organism>
<dbReference type="InterPro" id="IPR011625">
    <property type="entry name" value="A2M_N_BRD"/>
</dbReference>
<feature type="domain" description="Alpha-2-macroglobulin" evidence="8">
    <location>
        <begin position="641"/>
        <end position="732"/>
    </location>
</feature>
<dbReference type="Pfam" id="PF17791">
    <property type="entry name" value="MG3"/>
    <property type="match status" value="1"/>
</dbReference>
<keyword evidence="4" id="KW-0882">Thioester bond</keyword>
<protein>
    <submittedName>
        <fullName evidence="10">Uncharacterized protein</fullName>
    </submittedName>
</protein>
<dbReference type="InterPro" id="IPR009048">
    <property type="entry name" value="A-macroglobulin_rcpt-bd"/>
</dbReference>
<dbReference type="InterPro" id="IPR036595">
    <property type="entry name" value="A-macroglobulin_rcpt-bd_sf"/>
</dbReference>
<proteinExistence type="predicted"/>
<dbReference type="InterPro" id="IPR041555">
    <property type="entry name" value="MG3"/>
</dbReference>
<evidence type="ECO:0000313" key="11">
    <source>
        <dbReference type="Proteomes" id="UP000069940"/>
    </source>
</evidence>
<feature type="signal peptide" evidence="6">
    <location>
        <begin position="1"/>
        <end position="27"/>
    </location>
</feature>
<dbReference type="InterPro" id="IPR049135">
    <property type="entry name" value="TEP1_CUB2"/>
</dbReference>
<dbReference type="EnsemblMetazoa" id="AALFPA23_017659.R25879">
    <property type="protein sequence ID" value="AALFPA23_017659.P25879"/>
    <property type="gene ID" value="AALFPA23_017659"/>
</dbReference>
<dbReference type="Gene3D" id="2.60.40.1940">
    <property type="match status" value="1"/>
</dbReference>
<dbReference type="InterPro" id="IPR013783">
    <property type="entry name" value="Ig-like_fold"/>
</dbReference>
<sequence length="1345" mass="152562">MKIVTICAVTMNTLFVLMCCVIAIANCQDSSVIIIGPKYIQPRQPYTVAVINPFRTEVMINLTLACDGTASRRTKTLKRESCDRYSLSVPDGINIESECAFLAANIGGNIMVKHDVEVRVATKTLSIFITTDKPIYKPGDIVRFRVIVLDMATKPVNHINSIQIDLEDSEKKSRRQWTRAVLNKGIFATEYRLSSTLALGTWNITAIVIDGTIPNVQFQQFEVREYVMPKFFINVTLLSIPLISDKEISLMVEANYTFGSPVRGNILVELITDDALNVVADIDEKSFDSNSTFRLKLKKGLTILDDKDYTIVKAKVFLKEKFSDFTMNVTKEIPVFMYPYKITLIKPAKYYRPGVPYHCKLSVKDHYGVPVKDKFITIKTDTGIKQSAKLDSQGIASFDLAMPDTTGFVDIAVDFENREYSDIDTIQGLKDAPTQYLQISLHKRNLRDSTVTIIVKSNDKFSHLYYFVTSRGNILLAKHEHCLNKVKYTIYFKLSVEMTIQSKFLVYTLNSGQLIMDHIELDFFANEFEFSLQKHTFQPDQKVKINVKAAEDSYVAFQAIDQGALLLGHEVFGITMADVLEDLDAYTPKQDSLDLDPIDPFGLFLKSALTHPDKSARNKRSIHRTKRHVKSILHRTDFPESWFWMNYTMENKKQLTISKVIPHTITSWYVTGFALSPTRGLGLINEPAKLTASKPFYMIANLPYSIKRNEVAQIQVTLFNFKSNSMTVDVTLFNKADEIEFVDRKSNDTSRRRNAVVVSSYEPASISFLIKAKKIGVIAIKIEAASQLITDGLEHMLHVTPESRLFKKSEAEFVNLHSHDKQEFDIHLTIPEDVDNGSVKILVIVDPPSLGTVAQNLNNLFAIPTGAGSLNLLTFIPNVVVLDYIKETNKNRSVTEENAISYLSSGYKNQLKYRHSNGAFGQWDPPEKDPSVFLTALVANAFSTATKHIEIDQTVITDAFSWIKGKQKSNGCFEEDGEKIYEPMQDSSSSFALTAFIVAAIKENNATATQFSELVEKATNCLADNFYSLTNTHDIALATYALSLTGHANRQAYLNMLIKDSHYENNERYWHEDLKLEIAGYALLSYLAQNMYYDAIPIMKWLNKQRYSTGAFAGVHSTFVALKALGKMARYLNKQHHDYTVHVRYDDHHQSFGVVHSDNLEPIHHDIPGDTRLINFEVVGTGFGLLQVTYEYFLNIQAPLERPSFNLDVNVLDTSTLEIQYLYVCLSYIPGEVYTTSGLTLVEVYLPSGLVVHENAVKDRSRRIKRTERAFHNTAMFVYYNEVSKNQECFEITAYRKYQIALHRPAYVVVYDTNNMDKYAVKSYEGKVLQPCQICDRDDCRSMNC</sequence>
<evidence type="ECO:0000256" key="6">
    <source>
        <dbReference type="SAM" id="SignalP"/>
    </source>
</evidence>
<feature type="domain" description="Alpha-2-macroglobulin bait region" evidence="7">
    <location>
        <begin position="437"/>
        <end position="567"/>
    </location>
</feature>
<keyword evidence="3 6" id="KW-0732">Signal</keyword>
<reference evidence="10" key="2">
    <citation type="submission" date="2025-05" db="UniProtKB">
        <authorList>
            <consortium name="EnsemblMetazoa"/>
        </authorList>
    </citation>
    <scope>IDENTIFICATION</scope>
    <source>
        <strain evidence="10">Foshan</strain>
    </source>
</reference>
<dbReference type="Pfam" id="PF00207">
    <property type="entry name" value="A2M"/>
    <property type="match status" value="1"/>
</dbReference>
<keyword evidence="5" id="KW-1015">Disulfide bond</keyword>
<dbReference type="Gene3D" id="2.60.40.690">
    <property type="entry name" value="Alpha-macroglobulin, receptor-binding domain"/>
    <property type="match status" value="1"/>
</dbReference>
<dbReference type="RefSeq" id="XP_019545533.3">
    <property type="nucleotide sequence ID" value="XM_019689988.3"/>
</dbReference>
<keyword evidence="2" id="KW-0964">Secreted</keyword>
<dbReference type="InterPro" id="IPR008930">
    <property type="entry name" value="Terpenoid_cyclase/PrenylTrfase"/>
</dbReference>
<dbReference type="Proteomes" id="UP000069940">
    <property type="component" value="Unassembled WGS sequence"/>
</dbReference>
<evidence type="ECO:0000256" key="5">
    <source>
        <dbReference type="ARBA" id="ARBA00023157"/>
    </source>
</evidence>
<dbReference type="Gene3D" id="2.60.40.10">
    <property type="entry name" value="Immunoglobulins"/>
    <property type="match status" value="2"/>
</dbReference>
<dbReference type="Pfam" id="PF21412">
    <property type="entry name" value="TEP1_CUB2"/>
    <property type="match status" value="1"/>
</dbReference>
<evidence type="ECO:0000256" key="3">
    <source>
        <dbReference type="ARBA" id="ARBA00022729"/>
    </source>
</evidence>
<dbReference type="InterPro" id="IPR002890">
    <property type="entry name" value="MG2"/>
</dbReference>
<feature type="chain" id="PRO_5045708135" evidence="6">
    <location>
        <begin position="28"/>
        <end position="1345"/>
    </location>
</feature>
<dbReference type="SUPFAM" id="SSF48239">
    <property type="entry name" value="Terpenoid cyclases/Protein prenyltransferases"/>
    <property type="match status" value="1"/>
</dbReference>